<proteinExistence type="predicted"/>
<dbReference type="SUPFAM" id="SSF48452">
    <property type="entry name" value="TPR-like"/>
    <property type="match status" value="1"/>
</dbReference>
<dbReference type="InterPro" id="IPR055414">
    <property type="entry name" value="LRR_R13L4/SHOC2-like"/>
</dbReference>
<feature type="domain" description="Disease resistance R13L4/SHOC-2-like LRR" evidence="3">
    <location>
        <begin position="276"/>
        <end position="376"/>
    </location>
</feature>
<sequence length="569" mass="66049">MKKIINYLLIYLLLTSCVRNMSDEELKSAYRVNSGNSNWTEALKYVNEGIRRKPSDTALYFSKALCLKHIDPKKNYSEIIQNLNVFLEKYTNSVSGRILKFANHYDNYQYEDAISEIKQLERYYGISARTLELKADARFLGENFKEAAKTYEKLLFFPLPEQKFLDIYYYKIYSKYFAGNKEGALWDVAFLEDYGYEEDKELLKRITNDSLKIEDYNKLPFITNTQKFTKEITPILGLSYDALFRPVDQLNIYSSPNYTLKDLKTLDKDITILNLNRANISQLPDDIKRFKKLRVLSLSRNKIRDFDKLFTQLSELPKLEFLSLDYNNLKKFPESISKLSQLKGLSIEACNIRELPREIAYLSNLSFLNVGSNGRLKDLPAEIKYLKKLNCLDVSGSGMQRLREELSLCYSLVAIHGNASKIKSIPTTIGNLKLLRHLNLAHNKLEFLPESIGKLMYLKDLSLGSNDIKDLPKSIVKLKNLEHLGLQLNRFKAFPEKVLQLDNLSNLWLHNNSIPRIPIEIGEMKSIKRLLVDHEVITDENIEQIKVKYPNLHINRHDALKLVGGKRRK</sequence>
<dbReference type="InterPro" id="IPR011990">
    <property type="entry name" value="TPR-like_helical_dom_sf"/>
</dbReference>
<dbReference type="RefSeq" id="WP_348711657.1">
    <property type="nucleotide sequence ID" value="NZ_CAXIXY010000004.1"/>
</dbReference>
<feature type="domain" description="Disease resistance R13L4/SHOC-2-like LRR" evidence="3">
    <location>
        <begin position="428"/>
        <end position="544"/>
    </location>
</feature>
<evidence type="ECO:0000259" key="3">
    <source>
        <dbReference type="Pfam" id="PF23598"/>
    </source>
</evidence>
<dbReference type="Proteomes" id="UP001497416">
    <property type="component" value="Unassembled WGS sequence"/>
</dbReference>
<dbReference type="PANTHER" id="PTHR48051:SF36">
    <property type="entry name" value="CASPASE FAMILY P20 DOMAIN-CONTAINING PROTEIN"/>
    <property type="match status" value="1"/>
</dbReference>
<dbReference type="SUPFAM" id="SSF52058">
    <property type="entry name" value="L domain-like"/>
    <property type="match status" value="1"/>
</dbReference>
<reference evidence="4 5" key="1">
    <citation type="submission" date="2024-05" db="EMBL/GenBank/DDBJ databases">
        <authorList>
            <person name="Duchaud E."/>
        </authorList>
    </citation>
    <scope>NUCLEOTIDE SEQUENCE [LARGE SCALE GENOMIC DNA]</scope>
    <source>
        <strain evidence="4">Ena-SAMPLE-TAB-13-05-2024-13:56:06:370-140302</strain>
    </source>
</reference>
<evidence type="ECO:0000313" key="5">
    <source>
        <dbReference type="Proteomes" id="UP001497416"/>
    </source>
</evidence>
<dbReference type="Pfam" id="PF23598">
    <property type="entry name" value="LRR_14"/>
    <property type="match status" value="2"/>
</dbReference>
<keyword evidence="1" id="KW-0433">Leucine-rich repeat</keyword>
<dbReference type="SMART" id="SM00364">
    <property type="entry name" value="LRR_BAC"/>
    <property type="match status" value="3"/>
</dbReference>
<protein>
    <submittedName>
        <fullName evidence="4">TPR_REGION domain-containing protein</fullName>
    </submittedName>
</protein>
<dbReference type="PROSITE" id="PS51257">
    <property type="entry name" value="PROKAR_LIPOPROTEIN"/>
    <property type="match status" value="1"/>
</dbReference>
<evidence type="ECO:0000256" key="1">
    <source>
        <dbReference type="ARBA" id="ARBA00022614"/>
    </source>
</evidence>
<evidence type="ECO:0000313" key="4">
    <source>
        <dbReference type="EMBL" id="CAL2084067.1"/>
    </source>
</evidence>
<name>A0ABP1ENU1_9FLAO</name>
<dbReference type="PANTHER" id="PTHR48051">
    <property type="match status" value="1"/>
</dbReference>
<gene>
    <name evidence="4" type="ORF">T190607A01A_20241</name>
</gene>
<dbReference type="PROSITE" id="PS51450">
    <property type="entry name" value="LRR"/>
    <property type="match status" value="4"/>
</dbReference>
<dbReference type="InterPro" id="IPR032675">
    <property type="entry name" value="LRR_dom_sf"/>
</dbReference>
<dbReference type="Gene3D" id="1.25.40.10">
    <property type="entry name" value="Tetratricopeptide repeat domain"/>
    <property type="match status" value="1"/>
</dbReference>
<evidence type="ECO:0000256" key="2">
    <source>
        <dbReference type="ARBA" id="ARBA00022737"/>
    </source>
</evidence>
<dbReference type="InterPro" id="IPR003591">
    <property type="entry name" value="Leu-rich_rpt_typical-subtyp"/>
</dbReference>
<dbReference type="InterPro" id="IPR001611">
    <property type="entry name" value="Leu-rich_rpt"/>
</dbReference>
<keyword evidence="2" id="KW-0677">Repeat</keyword>
<dbReference type="SMART" id="SM00369">
    <property type="entry name" value="LRR_TYP"/>
    <property type="match status" value="5"/>
</dbReference>
<keyword evidence="5" id="KW-1185">Reference proteome</keyword>
<organism evidence="4 5">
    <name type="scientific">Tenacibaculum platacis</name>
    <dbReference type="NCBI Taxonomy" id="3137852"/>
    <lineage>
        <taxon>Bacteria</taxon>
        <taxon>Pseudomonadati</taxon>
        <taxon>Bacteroidota</taxon>
        <taxon>Flavobacteriia</taxon>
        <taxon>Flavobacteriales</taxon>
        <taxon>Flavobacteriaceae</taxon>
        <taxon>Tenacibaculum</taxon>
    </lineage>
</organism>
<comment type="caution">
    <text evidence="4">The sequence shown here is derived from an EMBL/GenBank/DDBJ whole genome shotgun (WGS) entry which is preliminary data.</text>
</comment>
<dbReference type="EMBL" id="CAXIXY010000004">
    <property type="protein sequence ID" value="CAL2084067.1"/>
    <property type="molecule type" value="Genomic_DNA"/>
</dbReference>
<dbReference type="Gene3D" id="3.80.10.10">
    <property type="entry name" value="Ribonuclease Inhibitor"/>
    <property type="match status" value="1"/>
</dbReference>
<dbReference type="InterPro" id="IPR050216">
    <property type="entry name" value="LRR_domain-containing"/>
</dbReference>
<accession>A0ABP1ENU1</accession>